<organism evidence="7 8">
    <name type="scientific">Dyadobacter jiangsuensis</name>
    <dbReference type="NCBI Taxonomy" id="1591085"/>
    <lineage>
        <taxon>Bacteria</taxon>
        <taxon>Pseudomonadati</taxon>
        <taxon>Bacteroidota</taxon>
        <taxon>Cytophagia</taxon>
        <taxon>Cytophagales</taxon>
        <taxon>Spirosomataceae</taxon>
        <taxon>Dyadobacter</taxon>
    </lineage>
</organism>
<keyword evidence="2" id="KW-1003">Cell membrane</keyword>
<dbReference type="Proteomes" id="UP000241964">
    <property type="component" value="Unassembled WGS sequence"/>
</dbReference>
<dbReference type="EMBL" id="PYAS01000013">
    <property type="protein sequence ID" value="PSL24795.1"/>
    <property type="molecule type" value="Genomic_DNA"/>
</dbReference>
<evidence type="ECO:0000256" key="3">
    <source>
        <dbReference type="ARBA" id="ARBA00022692"/>
    </source>
</evidence>
<comment type="subcellular location">
    <subcellularLocation>
        <location evidence="1">Cell membrane</location>
        <topology evidence="1">Multi-pass membrane protein</topology>
    </subcellularLocation>
</comment>
<comment type="caution">
    <text evidence="7">The sequence shown here is derived from an EMBL/GenBank/DDBJ whole genome shotgun (WGS) entry which is preliminary data.</text>
</comment>
<feature type="transmembrane region" description="Helical" evidence="6">
    <location>
        <begin position="167"/>
        <end position="184"/>
    </location>
</feature>
<feature type="transmembrane region" description="Helical" evidence="6">
    <location>
        <begin position="105"/>
        <end position="127"/>
    </location>
</feature>
<keyword evidence="4 6" id="KW-1133">Transmembrane helix</keyword>
<reference evidence="7 8" key="1">
    <citation type="submission" date="2018-03" db="EMBL/GenBank/DDBJ databases">
        <title>Genomic Encyclopedia of Archaeal and Bacterial Type Strains, Phase II (KMG-II): from individual species to whole genera.</title>
        <authorList>
            <person name="Goeker M."/>
        </authorList>
    </citation>
    <scope>NUCLEOTIDE SEQUENCE [LARGE SCALE GENOMIC DNA]</scope>
    <source>
        <strain evidence="7 8">DSM 29057</strain>
    </source>
</reference>
<evidence type="ECO:0000256" key="6">
    <source>
        <dbReference type="SAM" id="Phobius"/>
    </source>
</evidence>
<evidence type="ECO:0000313" key="7">
    <source>
        <dbReference type="EMBL" id="PSL24795.1"/>
    </source>
</evidence>
<feature type="transmembrane region" description="Helical" evidence="6">
    <location>
        <begin position="376"/>
        <end position="396"/>
    </location>
</feature>
<keyword evidence="3 6" id="KW-0812">Transmembrane</keyword>
<dbReference type="GO" id="GO:0005886">
    <property type="term" value="C:plasma membrane"/>
    <property type="evidence" value="ECO:0007669"/>
    <property type="project" value="UniProtKB-SubCell"/>
</dbReference>
<keyword evidence="5 6" id="KW-0472">Membrane</keyword>
<feature type="transmembrane region" description="Helical" evidence="6">
    <location>
        <begin position="318"/>
        <end position="341"/>
    </location>
</feature>
<dbReference type="OrthoDB" id="1489730at2"/>
<gene>
    <name evidence="7" type="ORF">CLV60_113220</name>
</gene>
<dbReference type="AlphaFoldDB" id="A0A2P8FT25"/>
<name>A0A2P8FT25_9BACT</name>
<evidence type="ECO:0000256" key="4">
    <source>
        <dbReference type="ARBA" id="ARBA00022989"/>
    </source>
</evidence>
<evidence type="ECO:0000256" key="5">
    <source>
        <dbReference type="ARBA" id="ARBA00023136"/>
    </source>
</evidence>
<sequence>MFKNKIIRVLISGFGAAGATFLLQVVISHHLTISDFGKYAASNSMLSIIGPLAGMGASGLFLRKACVNPSQVNSLASLASLSLLITTSLAIALSTIVFVNSDIGVLVAICFATYYVPQTVQYISVAYAQFEEEFNSVSILQSLLPMVRLIVVAASTVIMAINLTNLALALCLSHLCAFILLAGAHKRSKPKYLLNFSVKFKELVQYLRESVNYSFNGTLNIAQIQISTVFSIYLFGSTASAVYSAANTILAACYILPNTIFGTYFLPKYHKLTPSHSSYMIPIRHAIASFAGGLLVALGLFVSADLIIGSIYPKDFGAATVILRTLACSLPFRFFSTALGAAILSEQSIGKKLMASVGSILFQAAFVYCFRSYGISAIACSYIFSELLVAGLYYTIYTNHFRSLKITVAE</sequence>
<feature type="transmembrane region" description="Helical" evidence="6">
    <location>
        <begin position="39"/>
        <end position="62"/>
    </location>
</feature>
<feature type="transmembrane region" description="Helical" evidence="6">
    <location>
        <begin position="74"/>
        <end position="99"/>
    </location>
</feature>
<dbReference type="RefSeq" id="WP_106598125.1">
    <property type="nucleotide sequence ID" value="NZ_PYAS01000013.1"/>
</dbReference>
<dbReference type="InterPro" id="IPR002797">
    <property type="entry name" value="Polysacc_synth"/>
</dbReference>
<keyword evidence="8" id="KW-1185">Reference proteome</keyword>
<feature type="transmembrane region" description="Helical" evidence="6">
    <location>
        <begin position="353"/>
        <end position="370"/>
    </location>
</feature>
<feature type="transmembrane region" description="Helical" evidence="6">
    <location>
        <begin position="7"/>
        <end position="27"/>
    </location>
</feature>
<evidence type="ECO:0000256" key="2">
    <source>
        <dbReference type="ARBA" id="ARBA00022475"/>
    </source>
</evidence>
<evidence type="ECO:0000313" key="8">
    <source>
        <dbReference type="Proteomes" id="UP000241964"/>
    </source>
</evidence>
<dbReference type="Pfam" id="PF01943">
    <property type="entry name" value="Polysacc_synt"/>
    <property type="match status" value="1"/>
</dbReference>
<evidence type="ECO:0000256" key="1">
    <source>
        <dbReference type="ARBA" id="ARBA00004651"/>
    </source>
</evidence>
<dbReference type="InterPro" id="IPR050833">
    <property type="entry name" value="Poly_Biosynth_Transport"/>
</dbReference>
<dbReference type="PANTHER" id="PTHR30250">
    <property type="entry name" value="PST FAMILY PREDICTED COLANIC ACID TRANSPORTER"/>
    <property type="match status" value="1"/>
</dbReference>
<accession>A0A2P8FT25</accession>
<feature type="transmembrane region" description="Helical" evidence="6">
    <location>
        <begin position="287"/>
        <end position="312"/>
    </location>
</feature>
<protein>
    <submittedName>
        <fullName evidence="7">O-antigen/teichoic acid export membrane protein</fullName>
    </submittedName>
</protein>
<feature type="transmembrane region" description="Helical" evidence="6">
    <location>
        <begin position="213"/>
        <end position="235"/>
    </location>
</feature>
<feature type="transmembrane region" description="Helical" evidence="6">
    <location>
        <begin position="139"/>
        <end position="161"/>
    </location>
</feature>
<feature type="transmembrane region" description="Helical" evidence="6">
    <location>
        <begin position="241"/>
        <end position="266"/>
    </location>
</feature>
<dbReference type="PANTHER" id="PTHR30250:SF11">
    <property type="entry name" value="O-ANTIGEN TRANSPORTER-RELATED"/>
    <property type="match status" value="1"/>
</dbReference>
<proteinExistence type="predicted"/>